<feature type="compositionally biased region" description="Polar residues" evidence="1">
    <location>
        <begin position="527"/>
        <end position="537"/>
    </location>
</feature>
<dbReference type="Proteomes" id="UP000030671">
    <property type="component" value="Unassembled WGS sequence"/>
</dbReference>
<name>W4KF23_HETIT</name>
<feature type="region of interest" description="Disordered" evidence="1">
    <location>
        <begin position="511"/>
        <end position="537"/>
    </location>
</feature>
<dbReference type="eggNOG" id="ENOG502SP5P">
    <property type="taxonomic scope" value="Eukaryota"/>
</dbReference>
<reference evidence="2 3" key="1">
    <citation type="journal article" date="2012" name="New Phytol.">
        <title>Insight into trade-off between wood decay and parasitism from the genome of a fungal forest pathogen.</title>
        <authorList>
            <person name="Olson A."/>
            <person name="Aerts A."/>
            <person name="Asiegbu F."/>
            <person name="Belbahri L."/>
            <person name="Bouzid O."/>
            <person name="Broberg A."/>
            <person name="Canback B."/>
            <person name="Coutinho P.M."/>
            <person name="Cullen D."/>
            <person name="Dalman K."/>
            <person name="Deflorio G."/>
            <person name="van Diepen L.T."/>
            <person name="Dunand C."/>
            <person name="Duplessis S."/>
            <person name="Durling M."/>
            <person name="Gonthier P."/>
            <person name="Grimwood J."/>
            <person name="Fossdal C.G."/>
            <person name="Hansson D."/>
            <person name="Henrissat B."/>
            <person name="Hietala A."/>
            <person name="Himmelstrand K."/>
            <person name="Hoffmeister D."/>
            <person name="Hogberg N."/>
            <person name="James T.Y."/>
            <person name="Karlsson M."/>
            <person name="Kohler A."/>
            <person name="Kues U."/>
            <person name="Lee Y.H."/>
            <person name="Lin Y.C."/>
            <person name="Lind M."/>
            <person name="Lindquist E."/>
            <person name="Lombard V."/>
            <person name="Lucas S."/>
            <person name="Lunden K."/>
            <person name="Morin E."/>
            <person name="Murat C."/>
            <person name="Park J."/>
            <person name="Raffaello T."/>
            <person name="Rouze P."/>
            <person name="Salamov A."/>
            <person name="Schmutz J."/>
            <person name="Solheim H."/>
            <person name="Stahlberg J."/>
            <person name="Velez H."/>
            <person name="de Vries R.P."/>
            <person name="Wiebenga A."/>
            <person name="Woodward S."/>
            <person name="Yakovlev I."/>
            <person name="Garbelotto M."/>
            <person name="Martin F."/>
            <person name="Grigoriev I.V."/>
            <person name="Stenlid J."/>
        </authorList>
    </citation>
    <scope>NUCLEOTIDE SEQUENCE [LARGE SCALE GENOMIC DNA]</scope>
    <source>
        <strain evidence="2 3">TC 32-1</strain>
    </source>
</reference>
<organism evidence="2 3">
    <name type="scientific">Heterobasidion irregulare (strain TC 32-1)</name>
    <dbReference type="NCBI Taxonomy" id="747525"/>
    <lineage>
        <taxon>Eukaryota</taxon>
        <taxon>Fungi</taxon>
        <taxon>Dikarya</taxon>
        <taxon>Basidiomycota</taxon>
        <taxon>Agaricomycotina</taxon>
        <taxon>Agaricomycetes</taxon>
        <taxon>Russulales</taxon>
        <taxon>Bondarzewiaceae</taxon>
        <taxon>Heterobasidion</taxon>
        <taxon>Heterobasidion annosum species complex</taxon>
    </lineage>
</organism>
<dbReference type="STRING" id="747525.W4KF23"/>
<proteinExistence type="predicted"/>
<evidence type="ECO:0000313" key="2">
    <source>
        <dbReference type="EMBL" id="ETW84443.1"/>
    </source>
</evidence>
<dbReference type="InParanoid" id="W4KF23"/>
<dbReference type="OrthoDB" id="3515175at2759"/>
<dbReference type="GeneID" id="20673295"/>
<keyword evidence="3" id="KW-1185">Reference proteome</keyword>
<dbReference type="RefSeq" id="XP_009544117.1">
    <property type="nucleotide sequence ID" value="XM_009545822.1"/>
</dbReference>
<dbReference type="PROSITE" id="PS51450">
    <property type="entry name" value="LRR"/>
    <property type="match status" value="1"/>
</dbReference>
<accession>W4KF23</accession>
<evidence type="ECO:0000256" key="1">
    <source>
        <dbReference type="SAM" id="MobiDB-lite"/>
    </source>
</evidence>
<sequence>MGQRHQVFVVAQVIPKGTPADSHSQGYQCIVALHHQWCYGRLPLLATRRFLTLLRVPENAEIVRWELNEIRANWESLDDNENLCPYIASLLVSCWSASLEPHKTYATGTSCHLLSPFMGSGDGDNNDGITIIDITDCQSPAYCFVSVGSMESRVRVPSWRPLTAERYCRAYYPRPDPEILDQDDEARRLEENVVSIIASLDNETVLDYSVLVDTWPTEYRKKVLSASPAHEAPTLIPSLIEMSIEPSIASVIQGGDTSSMRSVMAQPDKCPIVRSKLKELSPFPDEAIPLLLDLLRLELELNPKLLDLTSLSLHTAQILRLLTSFESIEDLNLSHNYLVDIETVEQILSKPLRRIVLLGCSSFDDEDVASLLFEKPELFQSLDAFIHPYFFSPHPDAPNVFAIASMNMGRTPYWVSVPYISPSRVVQTLIDIITALLEDNLILRHSFAVAAGISGWRGDEESWDKRSVVTVPSVRHCPKEGWAFFISVDKLASTIFNSGWAFVDLSESATASSNPDVSSIVEEDSQPVESTQESKSAPSSSAYTVYGLREFLKRFSIGRVPAPEDNIQRLEQLMIDADEVFKTQQAEALRPTLPPPMFDIQQALFQQLQGVFEQAHKDGIFKQMTSENVAGFIRKDDPRVSLL</sequence>
<protein>
    <submittedName>
        <fullName evidence="2">Uncharacterized protein</fullName>
    </submittedName>
</protein>
<dbReference type="EMBL" id="KI925456">
    <property type="protein sequence ID" value="ETW84443.1"/>
    <property type="molecule type" value="Genomic_DNA"/>
</dbReference>
<dbReference type="AlphaFoldDB" id="W4KF23"/>
<dbReference type="KEGG" id="hir:HETIRDRAFT_416134"/>
<gene>
    <name evidence="2" type="ORF">HETIRDRAFT_416134</name>
</gene>
<dbReference type="InterPro" id="IPR001611">
    <property type="entry name" value="Leu-rich_rpt"/>
</dbReference>
<evidence type="ECO:0000313" key="3">
    <source>
        <dbReference type="Proteomes" id="UP000030671"/>
    </source>
</evidence>
<dbReference type="HOGENOM" id="CLU_017203_0_0_1"/>